<dbReference type="EMBL" id="MGGB01000044">
    <property type="protein sequence ID" value="OGM18619.1"/>
    <property type="molecule type" value="Genomic_DNA"/>
</dbReference>
<dbReference type="Proteomes" id="UP000178446">
    <property type="component" value="Unassembled WGS sequence"/>
</dbReference>
<evidence type="ECO:0000313" key="2">
    <source>
        <dbReference type="Proteomes" id="UP000178446"/>
    </source>
</evidence>
<evidence type="ECO:0000313" key="1">
    <source>
        <dbReference type="EMBL" id="OGM18619.1"/>
    </source>
</evidence>
<accession>A0A1F7XV77</accession>
<protein>
    <submittedName>
        <fullName evidence="1">Uncharacterized protein</fullName>
    </submittedName>
</protein>
<name>A0A1F7XV77_9BACT</name>
<proteinExistence type="predicted"/>
<organism evidence="1 2">
    <name type="scientific">Candidatus Woesebacteria bacterium RIFCSPHIGHO2_01_FULL_37_10</name>
    <dbReference type="NCBI Taxonomy" id="1802489"/>
    <lineage>
        <taxon>Bacteria</taxon>
        <taxon>Candidatus Woeseibacteriota</taxon>
    </lineage>
</organism>
<reference evidence="1 2" key="1">
    <citation type="journal article" date="2016" name="Nat. Commun.">
        <title>Thousands of microbial genomes shed light on interconnected biogeochemical processes in an aquifer system.</title>
        <authorList>
            <person name="Anantharaman K."/>
            <person name="Brown C.T."/>
            <person name="Hug L.A."/>
            <person name="Sharon I."/>
            <person name="Castelle C.J."/>
            <person name="Probst A.J."/>
            <person name="Thomas B.C."/>
            <person name="Singh A."/>
            <person name="Wilkins M.J."/>
            <person name="Karaoz U."/>
            <person name="Brodie E.L."/>
            <person name="Williams K.H."/>
            <person name="Hubbard S.S."/>
            <person name="Banfield J.F."/>
        </authorList>
    </citation>
    <scope>NUCLEOTIDE SEQUENCE [LARGE SCALE GENOMIC DNA]</scope>
</reference>
<comment type="caution">
    <text evidence="1">The sequence shown here is derived from an EMBL/GenBank/DDBJ whole genome shotgun (WGS) entry which is preliminary data.</text>
</comment>
<dbReference type="AlphaFoldDB" id="A0A1F7XV77"/>
<gene>
    <name evidence="1" type="ORF">A2685_00235</name>
</gene>
<sequence length="171" mass="19888">MGDVQKPNWNELRKKYLYGLIRSVNAFLEAENIKINGFVTRKTKGWREEKELYEADLEKATREKLIASLSDSEADVRKRQASIAKFMQGIALKALEKYEPKDFTEALRCIQIGLKEEREALNLNDSQPQAVFVEPPFMRTRYAQELKNMNSDEFLEVVKKLVEVNKKNVTN</sequence>